<evidence type="ECO:0000313" key="2">
    <source>
        <dbReference type="EMBL" id="ABC62123.1"/>
    </source>
</evidence>
<dbReference type="EMBL" id="CP000157">
    <property type="protein sequence ID" value="ABC62123.1"/>
    <property type="molecule type" value="Genomic_DNA"/>
</dbReference>
<feature type="region of interest" description="Disordered" evidence="1">
    <location>
        <begin position="118"/>
        <end position="149"/>
    </location>
</feature>
<accession>Q2NDW8</accession>
<dbReference type="KEGG" id="eli:ELI_00155"/>
<protein>
    <submittedName>
        <fullName evidence="2">Uncharacterized protein</fullName>
    </submittedName>
</protein>
<keyword evidence="3" id="KW-1185">Reference proteome</keyword>
<reference evidence="3" key="1">
    <citation type="journal article" date="2009" name="J. Bacteriol.">
        <title>Complete genome sequence of Erythrobacter litoralis HTCC2594.</title>
        <authorList>
            <person name="Oh H.M."/>
            <person name="Giovannoni S.J."/>
            <person name="Ferriera S."/>
            <person name="Johnson J."/>
            <person name="Cho J.C."/>
        </authorList>
    </citation>
    <scope>NUCLEOTIDE SEQUENCE [LARGE SCALE GENOMIC DNA]</scope>
    <source>
        <strain evidence="3">HTCC2594</strain>
    </source>
</reference>
<dbReference type="HOGENOM" id="CLU_139131_0_0_5"/>
<dbReference type="Proteomes" id="UP000008808">
    <property type="component" value="Chromosome"/>
</dbReference>
<sequence>MGRLSRFNPAPGVKDFWTEFRRPQPYRIPILLASIAIPGAMLYMFASQETMVPPRSPDVTYITSFAPDRTDDEIIESNIENQLRKDERRERLEEIEARRRALYRELGRASGLDVDAMEAEAEAERIREEAEAEIERRERLDAAGLEEIE</sequence>
<dbReference type="AlphaFoldDB" id="Q2NDW8"/>
<feature type="compositionally biased region" description="Basic and acidic residues" evidence="1">
    <location>
        <begin position="122"/>
        <end position="141"/>
    </location>
</feature>
<dbReference type="STRING" id="314225.ELI_00155"/>
<evidence type="ECO:0000313" key="3">
    <source>
        <dbReference type="Proteomes" id="UP000008808"/>
    </source>
</evidence>
<organism evidence="2 3">
    <name type="scientific">Erythrobacter litoralis (strain HTCC2594)</name>
    <dbReference type="NCBI Taxonomy" id="314225"/>
    <lineage>
        <taxon>Bacteria</taxon>
        <taxon>Pseudomonadati</taxon>
        <taxon>Pseudomonadota</taxon>
        <taxon>Alphaproteobacteria</taxon>
        <taxon>Sphingomonadales</taxon>
        <taxon>Erythrobacteraceae</taxon>
        <taxon>Erythrobacter/Porphyrobacter group</taxon>
        <taxon>Erythrobacter</taxon>
    </lineage>
</organism>
<dbReference type="eggNOG" id="ENOG5031UH7">
    <property type="taxonomic scope" value="Bacteria"/>
</dbReference>
<proteinExistence type="predicted"/>
<evidence type="ECO:0000256" key="1">
    <source>
        <dbReference type="SAM" id="MobiDB-lite"/>
    </source>
</evidence>
<name>Q2NDW8_ERYLH</name>
<dbReference type="OrthoDB" id="7391871at2"/>
<dbReference type="RefSeq" id="WP_011413001.1">
    <property type="nucleotide sequence ID" value="NC_007722.1"/>
</dbReference>
<gene>
    <name evidence="2" type="ordered locus">ELI_00155</name>
</gene>